<dbReference type="PANTHER" id="PTHR23526:SF4">
    <property type="entry name" value="INTEGRAL MEMBRANE TRANSPORT PROTEIN"/>
    <property type="match status" value="1"/>
</dbReference>
<feature type="transmembrane region" description="Helical" evidence="6">
    <location>
        <begin position="104"/>
        <end position="127"/>
    </location>
</feature>
<dbReference type="InterPro" id="IPR036259">
    <property type="entry name" value="MFS_trans_sf"/>
</dbReference>
<evidence type="ECO:0000256" key="5">
    <source>
        <dbReference type="ARBA" id="ARBA00023136"/>
    </source>
</evidence>
<feature type="transmembrane region" description="Helical" evidence="6">
    <location>
        <begin position="313"/>
        <end position="332"/>
    </location>
</feature>
<dbReference type="InterPro" id="IPR020846">
    <property type="entry name" value="MFS_dom"/>
</dbReference>
<keyword evidence="9" id="KW-1185">Reference proteome</keyword>
<dbReference type="CDD" id="cd06174">
    <property type="entry name" value="MFS"/>
    <property type="match status" value="1"/>
</dbReference>
<evidence type="ECO:0000256" key="2">
    <source>
        <dbReference type="ARBA" id="ARBA00022448"/>
    </source>
</evidence>
<feature type="transmembrane region" description="Helical" evidence="6">
    <location>
        <begin position="260"/>
        <end position="282"/>
    </location>
</feature>
<feature type="transmembrane region" description="Helical" evidence="6">
    <location>
        <begin position="80"/>
        <end position="98"/>
    </location>
</feature>
<organism evidence="8 9">
    <name type="scientific">Cohnella candidum</name>
    <dbReference type="NCBI Taxonomy" id="2674991"/>
    <lineage>
        <taxon>Bacteria</taxon>
        <taxon>Bacillati</taxon>
        <taxon>Bacillota</taxon>
        <taxon>Bacilli</taxon>
        <taxon>Bacillales</taxon>
        <taxon>Paenibacillaceae</taxon>
        <taxon>Cohnella</taxon>
    </lineage>
</organism>
<dbReference type="AlphaFoldDB" id="A0A3G3K4A0"/>
<dbReference type="KEGG" id="coh:EAV92_24165"/>
<dbReference type="Gene3D" id="1.20.1250.20">
    <property type="entry name" value="MFS general substrate transporter like domains"/>
    <property type="match status" value="1"/>
</dbReference>
<keyword evidence="4 6" id="KW-1133">Transmembrane helix</keyword>
<evidence type="ECO:0000256" key="4">
    <source>
        <dbReference type="ARBA" id="ARBA00022989"/>
    </source>
</evidence>
<evidence type="ECO:0000256" key="1">
    <source>
        <dbReference type="ARBA" id="ARBA00004651"/>
    </source>
</evidence>
<evidence type="ECO:0000313" key="8">
    <source>
        <dbReference type="EMBL" id="AYQ75365.1"/>
    </source>
</evidence>
<feature type="domain" description="Major facilitator superfamily (MFS) profile" evidence="7">
    <location>
        <begin position="1"/>
        <end position="402"/>
    </location>
</feature>
<keyword evidence="5 6" id="KW-0472">Membrane</keyword>
<name>A0A3G3K4A0_9BACL</name>
<sequence>MFGYFKDMLRLPGGVRRFLATEALYGIGIGMYALVLNLHLLSRGLREDEIGKLASAGILIMGALAIPVSLLANRLGRKRLLVAGILFIAAGNFIYAAAVERALFYGAQAAVSIGLVLVETTEVQLLFQYCSSRKDEARAYSLMFAVFTAFSGAGTLLAGHLPGGQGGSGDYRLPLLLAGFVLLAHGIVRFLWLPGDRSAAAGKENGRPLSTSRGMRTLLADKRLWLFSLFLALLGGASSLTGSFLNVIVKFRLHWTDDKVSLLLALGGLVLFAASLLTPWVMERFGAEAAIAAAFIGNVALFALLYLRMPVPLFTVLFLLRGGGLTLLSNLADSRLMSVFADGERNLFAGMRSVFRSAGSSAATWFAGWIMAGEDYRLPFALTAAALLLGYLLFRRWIRPLVDGVTRGSEKDQRKEPSLSA</sequence>
<protein>
    <submittedName>
        <fullName evidence="8">MFS transporter</fullName>
    </submittedName>
</protein>
<dbReference type="InterPro" id="IPR011701">
    <property type="entry name" value="MFS"/>
</dbReference>
<gene>
    <name evidence="8" type="ORF">EAV92_24165</name>
</gene>
<feature type="transmembrane region" description="Helical" evidence="6">
    <location>
        <begin position="353"/>
        <end position="372"/>
    </location>
</feature>
<comment type="subcellular location">
    <subcellularLocation>
        <location evidence="1">Cell membrane</location>
        <topology evidence="1">Multi-pass membrane protein</topology>
    </subcellularLocation>
</comment>
<feature type="transmembrane region" description="Helical" evidence="6">
    <location>
        <begin position="53"/>
        <end position="73"/>
    </location>
</feature>
<dbReference type="PROSITE" id="PS50850">
    <property type="entry name" value="MFS"/>
    <property type="match status" value="1"/>
</dbReference>
<evidence type="ECO:0000256" key="6">
    <source>
        <dbReference type="SAM" id="Phobius"/>
    </source>
</evidence>
<feature type="transmembrane region" description="Helical" evidence="6">
    <location>
        <begin position="289"/>
        <end position="307"/>
    </location>
</feature>
<keyword evidence="2" id="KW-0813">Transport</keyword>
<feature type="transmembrane region" description="Helical" evidence="6">
    <location>
        <begin position="224"/>
        <end position="248"/>
    </location>
</feature>
<accession>A0A3G3K4A0</accession>
<dbReference type="InterPro" id="IPR052528">
    <property type="entry name" value="Sugar_transport-like"/>
</dbReference>
<feature type="transmembrane region" description="Helical" evidence="6">
    <location>
        <begin position="378"/>
        <end position="394"/>
    </location>
</feature>
<feature type="transmembrane region" description="Helical" evidence="6">
    <location>
        <begin position="173"/>
        <end position="193"/>
    </location>
</feature>
<evidence type="ECO:0000313" key="9">
    <source>
        <dbReference type="Proteomes" id="UP000269097"/>
    </source>
</evidence>
<evidence type="ECO:0000259" key="7">
    <source>
        <dbReference type="PROSITE" id="PS50850"/>
    </source>
</evidence>
<dbReference type="EMBL" id="CP033433">
    <property type="protein sequence ID" value="AYQ75365.1"/>
    <property type="molecule type" value="Genomic_DNA"/>
</dbReference>
<dbReference type="Proteomes" id="UP000269097">
    <property type="component" value="Chromosome"/>
</dbReference>
<dbReference type="SUPFAM" id="SSF103473">
    <property type="entry name" value="MFS general substrate transporter"/>
    <property type="match status" value="1"/>
</dbReference>
<keyword evidence="3 6" id="KW-0812">Transmembrane</keyword>
<feature type="transmembrane region" description="Helical" evidence="6">
    <location>
        <begin position="21"/>
        <end position="41"/>
    </location>
</feature>
<dbReference type="GO" id="GO:0005886">
    <property type="term" value="C:plasma membrane"/>
    <property type="evidence" value="ECO:0007669"/>
    <property type="project" value="UniProtKB-SubCell"/>
</dbReference>
<proteinExistence type="predicted"/>
<reference evidence="8 9" key="1">
    <citation type="submission" date="2018-10" db="EMBL/GenBank/DDBJ databases">
        <title>Genome Sequence of Cohnella sp.</title>
        <authorList>
            <person name="Srinivasan S."/>
            <person name="Kim M.K."/>
        </authorList>
    </citation>
    <scope>NUCLEOTIDE SEQUENCE [LARGE SCALE GENOMIC DNA]</scope>
    <source>
        <strain evidence="8 9">18JY8-7</strain>
    </source>
</reference>
<dbReference type="PANTHER" id="PTHR23526">
    <property type="entry name" value="INTEGRAL MEMBRANE TRANSPORT PROTEIN-RELATED"/>
    <property type="match status" value="1"/>
</dbReference>
<feature type="transmembrane region" description="Helical" evidence="6">
    <location>
        <begin position="139"/>
        <end position="161"/>
    </location>
</feature>
<dbReference type="RefSeq" id="WP_123043446.1">
    <property type="nucleotide sequence ID" value="NZ_CP033433.1"/>
</dbReference>
<evidence type="ECO:0000256" key="3">
    <source>
        <dbReference type="ARBA" id="ARBA00022692"/>
    </source>
</evidence>
<dbReference type="Pfam" id="PF07690">
    <property type="entry name" value="MFS_1"/>
    <property type="match status" value="1"/>
</dbReference>
<dbReference type="GO" id="GO:0022857">
    <property type="term" value="F:transmembrane transporter activity"/>
    <property type="evidence" value="ECO:0007669"/>
    <property type="project" value="InterPro"/>
</dbReference>